<evidence type="ECO:0000256" key="1">
    <source>
        <dbReference type="ARBA" id="ARBA00004651"/>
    </source>
</evidence>
<keyword evidence="3 8" id="KW-0812">Transmembrane</keyword>
<dbReference type="GO" id="GO:0005886">
    <property type="term" value="C:plasma membrane"/>
    <property type="evidence" value="ECO:0007669"/>
    <property type="project" value="UniProtKB-SubCell"/>
</dbReference>
<evidence type="ECO:0000313" key="10">
    <source>
        <dbReference type="Proteomes" id="UP001516400"/>
    </source>
</evidence>
<feature type="transmembrane region" description="Helical" evidence="8">
    <location>
        <begin position="212"/>
        <end position="229"/>
    </location>
</feature>
<evidence type="ECO:0000256" key="5">
    <source>
        <dbReference type="ARBA" id="ARBA00023136"/>
    </source>
</evidence>
<proteinExistence type="inferred from homology"/>
<dbReference type="EMBL" id="JABFTP020000042">
    <property type="protein sequence ID" value="KAL3270848.1"/>
    <property type="molecule type" value="Genomic_DNA"/>
</dbReference>
<dbReference type="InterPro" id="IPR013604">
    <property type="entry name" value="7TM_chemorcpt"/>
</dbReference>
<keyword evidence="4 8" id="KW-1133">Transmembrane helix</keyword>
<evidence type="ECO:0000256" key="4">
    <source>
        <dbReference type="ARBA" id="ARBA00022989"/>
    </source>
</evidence>
<evidence type="ECO:0000313" key="9">
    <source>
        <dbReference type="EMBL" id="KAL3270848.1"/>
    </source>
</evidence>
<protein>
    <recommendedName>
        <fullName evidence="8">Gustatory receptor</fullName>
    </recommendedName>
</protein>
<dbReference type="Pfam" id="PF08395">
    <property type="entry name" value="7tm_7"/>
    <property type="match status" value="1"/>
</dbReference>
<evidence type="ECO:0000256" key="2">
    <source>
        <dbReference type="ARBA" id="ARBA00022475"/>
    </source>
</evidence>
<reference evidence="9 10" key="1">
    <citation type="journal article" date="2021" name="BMC Biol.">
        <title>Horizontally acquired antibacterial genes associated with adaptive radiation of ladybird beetles.</title>
        <authorList>
            <person name="Li H.S."/>
            <person name="Tang X.F."/>
            <person name="Huang Y.H."/>
            <person name="Xu Z.Y."/>
            <person name="Chen M.L."/>
            <person name="Du X.Y."/>
            <person name="Qiu B.Y."/>
            <person name="Chen P.T."/>
            <person name="Zhang W."/>
            <person name="Slipinski A."/>
            <person name="Escalona H.E."/>
            <person name="Waterhouse R.M."/>
            <person name="Zwick A."/>
            <person name="Pang H."/>
        </authorList>
    </citation>
    <scope>NUCLEOTIDE SEQUENCE [LARGE SCALE GENOMIC DNA]</scope>
    <source>
        <strain evidence="9">SYSU2018</strain>
    </source>
</reference>
<dbReference type="Proteomes" id="UP001516400">
    <property type="component" value="Unassembled WGS sequence"/>
</dbReference>
<feature type="transmembrane region" description="Helical" evidence="8">
    <location>
        <begin position="394"/>
        <end position="412"/>
    </location>
</feature>
<accession>A0ABD2MWK3</accession>
<dbReference type="GO" id="GO:0007165">
    <property type="term" value="P:signal transduction"/>
    <property type="evidence" value="ECO:0007669"/>
    <property type="project" value="UniProtKB-KW"/>
</dbReference>
<comment type="similarity">
    <text evidence="8">Belongs to the insect chemoreceptor superfamily. Gustatory receptor (GR) family.</text>
</comment>
<dbReference type="AlphaFoldDB" id="A0ABD2MWK3"/>
<organism evidence="9 10">
    <name type="scientific">Cryptolaemus montrouzieri</name>
    <dbReference type="NCBI Taxonomy" id="559131"/>
    <lineage>
        <taxon>Eukaryota</taxon>
        <taxon>Metazoa</taxon>
        <taxon>Ecdysozoa</taxon>
        <taxon>Arthropoda</taxon>
        <taxon>Hexapoda</taxon>
        <taxon>Insecta</taxon>
        <taxon>Pterygota</taxon>
        <taxon>Neoptera</taxon>
        <taxon>Endopterygota</taxon>
        <taxon>Coleoptera</taxon>
        <taxon>Polyphaga</taxon>
        <taxon>Cucujiformia</taxon>
        <taxon>Coccinelloidea</taxon>
        <taxon>Coccinellidae</taxon>
        <taxon>Scymninae</taxon>
        <taxon>Scymnini</taxon>
        <taxon>Cryptolaemus</taxon>
    </lineage>
</organism>
<gene>
    <name evidence="9" type="ORF">HHI36_021366</name>
</gene>
<evidence type="ECO:0000256" key="8">
    <source>
        <dbReference type="RuleBase" id="RU363108"/>
    </source>
</evidence>
<keyword evidence="2 8" id="KW-1003">Cell membrane</keyword>
<name>A0ABD2MWK3_9CUCU</name>
<dbReference type="PANTHER" id="PTHR21143:SF129">
    <property type="entry name" value="GUSTATORY RECEPTOR"/>
    <property type="match status" value="1"/>
</dbReference>
<keyword evidence="5 8" id="KW-0472">Membrane</keyword>
<comment type="caution">
    <text evidence="9">The sequence shown here is derived from an EMBL/GenBank/DDBJ whole genome shotgun (WGS) entry which is preliminary data.</text>
</comment>
<evidence type="ECO:0000256" key="6">
    <source>
        <dbReference type="ARBA" id="ARBA00023170"/>
    </source>
</evidence>
<feature type="transmembrane region" description="Helical" evidence="8">
    <location>
        <begin position="86"/>
        <end position="106"/>
    </location>
</feature>
<keyword evidence="10" id="KW-1185">Reference proteome</keyword>
<evidence type="ECO:0000256" key="7">
    <source>
        <dbReference type="ARBA" id="ARBA00023224"/>
    </source>
</evidence>
<keyword evidence="6 8" id="KW-0675">Receptor</keyword>
<keyword evidence="7 8" id="KW-0807">Transducer</keyword>
<feature type="transmembrane region" description="Helical" evidence="8">
    <location>
        <begin position="122"/>
        <end position="146"/>
    </location>
</feature>
<comment type="subcellular location">
    <subcellularLocation>
        <location evidence="1 8">Cell membrane</location>
        <topology evidence="1 8">Multi-pass membrane protein</topology>
    </subcellularLocation>
</comment>
<evidence type="ECO:0000256" key="3">
    <source>
        <dbReference type="ARBA" id="ARBA00022692"/>
    </source>
</evidence>
<dbReference type="PANTHER" id="PTHR21143">
    <property type="entry name" value="INVERTEBRATE GUSTATORY RECEPTOR"/>
    <property type="match status" value="1"/>
</dbReference>
<feature type="transmembrane region" description="Helical" evidence="8">
    <location>
        <begin position="178"/>
        <end position="200"/>
    </location>
</feature>
<comment type="caution">
    <text evidence="8">Lacks conserved residue(s) required for the propagation of feature annotation.</text>
</comment>
<comment type="function">
    <text evidence="8">Gustatory receptor which mediates acceptance or avoidance behavior, depending on its substrates.</text>
</comment>
<sequence length="425" mass="48514">MEIADLANLYGKELHIKDISKWLRSSARAQEIAKRSELDAKNVNILEEHDQFYRDHKLLLTLFRGLAVMPVQRATGKITFSWRSNVMIYAYFFYVFTTILVIMVGYERIDILLNKSKKFDEYIYSIIFIVFLVPHFWIPFVGWGVAVEVCDYKNSWGTFQLSYYKVTGKNLQFPRLSILIVIISSGCLILAVTFLLTLSALLEGFTLYHTSAYFHIITMINMNCALWYINCRAIGNASEAYADSFAQDIDERCPAYLLAHYRVLWLSLSELVQKLGNAYARTYSTYCLFMMANITVSTYGFTSEIMEHGLKFSFKEIGLLVDTTYCLSLLYIFCNCSHQASLGISYKVQTTLLNIKLNTVDKASAKEIDLFLVAIQMNPPKVSLKGYTVVNRELLTASLSTIAIYLVVLLQFKISLINMGTTIGL</sequence>